<dbReference type="EMBL" id="BPLR01002639">
    <property type="protein sequence ID" value="GIX75969.1"/>
    <property type="molecule type" value="Genomic_DNA"/>
</dbReference>
<keyword evidence="2" id="KW-1185">Reference proteome</keyword>
<name>A0AAV4MU73_CAEEX</name>
<protein>
    <submittedName>
        <fullName evidence="1">Uncharacterized protein</fullName>
    </submittedName>
</protein>
<gene>
    <name evidence="1" type="ORF">CEXT_429231</name>
</gene>
<evidence type="ECO:0000313" key="2">
    <source>
        <dbReference type="Proteomes" id="UP001054945"/>
    </source>
</evidence>
<dbReference type="AlphaFoldDB" id="A0AAV4MU73"/>
<accession>A0AAV4MU73</accession>
<proteinExistence type="predicted"/>
<organism evidence="1 2">
    <name type="scientific">Caerostris extrusa</name>
    <name type="common">Bark spider</name>
    <name type="synonym">Caerostris bankana</name>
    <dbReference type="NCBI Taxonomy" id="172846"/>
    <lineage>
        <taxon>Eukaryota</taxon>
        <taxon>Metazoa</taxon>
        <taxon>Ecdysozoa</taxon>
        <taxon>Arthropoda</taxon>
        <taxon>Chelicerata</taxon>
        <taxon>Arachnida</taxon>
        <taxon>Araneae</taxon>
        <taxon>Araneomorphae</taxon>
        <taxon>Entelegynae</taxon>
        <taxon>Araneoidea</taxon>
        <taxon>Araneidae</taxon>
        <taxon>Caerostris</taxon>
    </lineage>
</organism>
<reference evidence="1 2" key="1">
    <citation type="submission" date="2021-06" db="EMBL/GenBank/DDBJ databases">
        <title>Caerostris extrusa draft genome.</title>
        <authorList>
            <person name="Kono N."/>
            <person name="Arakawa K."/>
        </authorList>
    </citation>
    <scope>NUCLEOTIDE SEQUENCE [LARGE SCALE GENOMIC DNA]</scope>
</reference>
<dbReference type="Proteomes" id="UP001054945">
    <property type="component" value="Unassembled WGS sequence"/>
</dbReference>
<comment type="caution">
    <text evidence="1">The sequence shown here is derived from an EMBL/GenBank/DDBJ whole genome shotgun (WGS) entry which is preliminary data.</text>
</comment>
<sequence length="87" mass="9665">MWNRCFDLLIHKLRLISTSSRVYCPLPPRVIIGALSPSCTDTTSGDDTSTLLDFFSNPTGRSHINAGNIRRKLYLSTSNTHTALKQA</sequence>
<evidence type="ECO:0000313" key="1">
    <source>
        <dbReference type="EMBL" id="GIX75969.1"/>
    </source>
</evidence>